<comment type="caution">
    <text evidence="1">The sequence shown here is derived from an EMBL/GenBank/DDBJ whole genome shotgun (WGS) entry which is preliminary data.</text>
</comment>
<dbReference type="OrthoDB" id="642895at2759"/>
<dbReference type="Proteomes" id="UP000266861">
    <property type="component" value="Unassembled WGS sequence"/>
</dbReference>
<name>A0A397J618_9GLOM</name>
<dbReference type="EMBL" id="PQFF01000087">
    <property type="protein sequence ID" value="RHZ83531.1"/>
    <property type="molecule type" value="Genomic_DNA"/>
</dbReference>
<evidence type="ECO:0000313" key="1">
    <source>
        <dbReference type="EMBL" id="RHZ83531.1"/>
    </source>
</evidence>
<dbReference type="AlphaFoldDB" id="A0A397J618"/>
<reference evidence="1 2" key="1">
    <citation type="submission" date="2018-08" db="EMBL/GenBank/DDBJ databases">
        <title>Genome and evolution of the arbuscular mycorrhizal fungus Diversispora epigaea (formerly Glomus versiforme) and its bacterial endosymbionts.</title>
        <authorList>
            <person name="Sun X."/>
            <person name="Fei Z."/>
            <person name="Harrison M."/>
        </authorList>
    </citation>
    <scope>NUCLEOTIDE SEQUENCE [LARGE SCALE GENOMIC DNA]</scope>
    <source>
        <strain evidence="1 2">IT104</strain>
    </source>
</reference>
<organism evidence="1 2">
    <name type="scientific">Diversispora epigaea</name>
    <dbReference type="NCBI Taxonomy" id="1348612"/>
    <lineage>
        <taxon>Eukaryota</taxon>
        <taxon>Fungi</taxon>
        <taxon>Fungi incertae sedis</taxon>
        <taxon>Mucoromycota</taxon>
        <taxon>Glomeromycotina</taxon>
        <taxon>Glomeromycetes</taxon>
        <taxon>Diversisporales</taxon>
        <taxon>Diversisporaceae</taxon>
        <taxon>Diversispora</taxon>
    </lineage>
</organism>
<protein>
    <submittedName>
        <fullName evidence="1">Uncharacterized protein</fullName>
    </submittedName>
</protein>
<proteinExistence type="predicted"/>
<evidence type="ECO:0000313" key="2">
    <source>
        <dbReference type="Proteomes" id="UP000266861"/>
    </source>
</evidence>
<accession>A0A397J618</accession>
<keyword evidence="2" id="KW-1185">Reference proteome</keyword>
<sequence>MQHKYDEMVRIVASLRKSFEECAIQLCHYTPQDEIDKGIICLFANKSDPKELFEALQEIIKNRENNLNNYNDCFLGRR</sequence>
<gene>
    <name evidence="1" type="ORF">Glove_91g59</name>
</gene>